<dbReference type="GO" id="GO:0030255">
    <property type="term" value="P:protein secretion by the type IV secretion system"/>
    <property type="evidence" value="ECO:0007669"/>
    <property type="project" value="InterPro"/>
</dbReference>
<keyword evidence="3 6" id="KW-1133">Transmembrane helix</keyword>
<proteinExistence type="predicted"/>
<dbReference type="AlphaFoldDB" id="A0A0X8JRV7"/>
<gene>
    <name evidence="7" type="ORF">AXF15_09955</name>
</gene>
<evidence type="ECO:0000256" key="1">
    <source>
        <dbReference type="ARBA" id="ARBA00004141"/>
    </source>
</evidence>
<evidence type="ECO:0000256" key="5">
    <source>
        <dbReference type="SAM" id="MobiDB-lite"/>
    </source>
</evidence>
<keyword evidence="2 6" id="KW-0812">Transmembrane</keyword>
<protein>
    <recommendedName>
        <fullName evidence="9">Conjugal transfer protein TrbL</fullName>
    </recommendedName>
</protein>
<feature type="transmembrane region" description="Helical" evidence="6">
    <location>
        <begin position="159"/>
        <end position="181"/>
    </location>
</feature>
<accession>A0A0X8JRV7</accession>
<evidence type="ECO:0000256" key="2">
    <source>
        <dbReference type="ARBA" id="ARBA00022692"/>
    </source>
</evidence>
<name>A0A0X8JRV7_9BACT</name>
<feature type="transmembrane region" description="Helical" evidence="6">
    <location>
        <begin position="212"/>
        <end position="237"/>
    </location>
</feature>
<keyword evidence="4 6" id="KW-0472">Membrane</keyword>
<dbReference type="EMBL" id="CP014230">
    <property type="protein sequence ID" value="AMD93388.1"/>
    <property type="molecule type" value="Genomic_DNA"/>
</dbReference>
<dbReference type="OrthoDB" id="8525003at2"/>
<evidence type="ECO:0000256" key="3">
    <source>
        <dbReference type="ARBA" id="ARBA00022989"/>
    </source>
</evidence>
<feature type="transmembrane region" description="Helical" evidence="6">
    <location>
        <begin position="85"/>
        <end position="102"/>
    </location>
</feature>
<dbReference type="Pfam" id="PF04610">
    <property type="entry name" value="TrbL"/>
    <property type="match status" value="1"/>
</dbReference>
<evidence type="ECO:0008006" key="9">
    <source>
        <dbReference type="Google" id="ProtNLM"/>
    </source>
</evidence>
<feature type="transmembrane region" description="Helical" evidence="6">
    <location>
        <begin position="188"/>
        <end position="206"/>
    </location>
</feature>
<reference evidence="8" key="1">
    <citation type="submission" date="2016-02" db="EMBL/GenBank/DDBJ databases">
        <authorList>
            <person name="Holder M.E."/>
            <person name="Ajami N.J."/>
            <person name="Petrosino J.F."/>
        </authorList>
    </citation>
    <scope>NUCLEOTIDE SEQUENCE [LARGE SCALE GENOMIC DNA]</scope>
    <source>
        <strain evidence="8">DSM 12838</strain>
    </source>
</reference>
<organism evidence="7 8">
    <name type="scientific">Desulfomicrobium orale DSM 12838</name>
    <dbReference type="NCBI Taxonomy" id="888061"/>
    <lineage>
        <taxon>Bacteria</taxon>
        <taxon>Pseudomonadati</taxon>
        <taxon>Thermodesulfobacteriota</taxon>
        <taxon>Desulfovibrionia</taxon>
        <taxon>Desulfovibrionales</taxon>
        <taxon>Desulfomicrobiaceae</taxon>
        <taxon>Desulfomicrobium</taxon>
    </lineage>
</organism>
<keyword evidence="8" id="KW-1185">Reference proteome</keyword>
<dbReference type="GO" id="GO:0016020">
    <property type="term" value="C:membrane"/>
    <property type="evidence" value="ECO:0007669"/>
    <property type="project" value="UniProtKB-SubCell"/>
</dbReference>
<dbReference type="RefSeq" id="WP_066606796.1">
    <property type="nucleotide sequence ID" value="NZ_CP014230.1"/>
</dbReference>
<sequence>MDRISKTIPIFLFIIFLLLISVDAFAELTNDSILESVVVKYKSAAEGWKDYMMDRARWLFFVLGIISMIWTFGQLLFHRSSLAEYAGELIRFCIFFGFYLWLLENGPKFAGDIINSFTAIGAGASKQNITGLSSVVDVGFEVFEKARQGMSYSNPTGSLGLLLIGAGVLIIISLIAVNMLILYCSGWILCYAGIIYLGLGGCKWTSDMAINYFKTVLGVAASLMTTILLIGIAKGILMDQVSKISTEANLTEFAVILVSAITLLFLTNKVPAMVSGIITGASIGAASGAAAFGGGFVGAAVGSSFSNVAGGASSFATGLAATGAVAAGGYAKSAAQSVFGKLAGSGGKSQGLDTSKIGGKPTGSTPV</sequence>
<dbReference type="KEGG" id="doa:AXF15_09955"/>
<feature type="transmembrane region" description="Helical" evidence="6">
    <location>
        <begin position="272"/>
        <end position="297"/>
    </location>
</feature>
<dbReference type="NCBIfam" id="TIGR02783">
    <property type="entry name" value="TrbL_P"/>
    <property type="match status" value="1"/>
</dbReference>
<dbReference type="InterPro" id="IPR014150">
    <property type="entry name" value="Conjugal_tfr_TrbL"/>
</dbReference>
<dbReference type="STRING" id="888061.AXF15_09955"/>
<evidence type="ECO:0000256" key="4">
    <source>
        <dbReference type="ARBA" id="ARBA00023136"/>
    </source>
</evidence>
<dbReference type="InterPro" id="IPR007688">
    <property type="entry name" value="Conjugal_tfr_TrbL/VirB6"/>
</dbReference>
<evidence type="ECO:0000256" key="6">
    <source>
        <dbReference type="SAM" id="Phobius"/>
    </source>
</evidence>
<dbReference type="Proteomes" id="UP000063964">
    <property type="component" value="Chromosome"/>
</dbReference>
<feature type="region of interest" description="Disordered" evidence="5">
    <location>
        <begin position="344"/>
        <end position="367"/>
    </location>
</feature>
<evidence type="ECO:0000313" key="7">
    <source>
        <dbReference type="EMBL" id="AMD93388.1"/>
    </source>
</evidence>
<feature type="transmembrane region" description="Helical" evidence="6">
    <location>
        <begin position="249"/>
        <end position="266"/>
    </location>
</feature>
<feature type="transmembrane region" description="Helical" evidence="6">
    <location>
        <begin position="58"/>
        <end position="78"/>
    </location>
</feature>
<comment type="subcellular location">
    <subcellularLocation>
        <location evidence="1">Membrane</location>
        <topology evidence="1">Multi-pass membrane protein</topology>
    </subcellularLocation>
</comment>
<evidence type="ECO:0000313" key="8">
    <source>
        <dbReference type="Proteomes" id="UP000063964"/>
    </source>
</evidence>